<protein>
    <submittedName>
        <fullName evidence="1">DUF4299 family protein</fullName>
    </submittedName>
</protein>
<dbReference type="EMBL" id="JAGSSW010000010">
    <property type="protein sequence ID" value="MBR8464629.1"/>
    <property type="molecule type" value="Genomic_DNA"/>
</dbReference>
<organism evidence="1 2">
    <name type="scientific">Campylobacter anatolicus</name>
    <dbReference type="NCBI Taxonomy" id="2829105"/>
    <lineage>
        <taxon>Bacteria</taxon>
        <taxon>Pseudomonadati</taxon>
        <taxon>Campylobacterota</taxon>
        <taxon>Epsilonproteobacteria</taxon>
        <taxon>Campylobacterales</taxon>
        <taxon>Campylobacteraceae</taxon>
        <taxon>Campylobacter</taxon>
    </lineage>
</organism>
<reference evidence="1 2" key="1">
    <citation type="submission" date="2021-04" db="EMBL/GenBank/DDBJ databases">
        <title>Molecular and phenotypic characterization and identification of bacterial isolates recovered from the Anatolian ground squirrels (Spermophilus xanthoprymnus) and which have the potential to form a new species in the Campylobacter genus.</title>
        <authorList>
            <person name="Aydin F."/>
            <person name="Abay S."/>
            <person name="Kayman T."/>
            <person name="Karakaya E."/>
            <person name="Mustak H.K."/>
            <person name="Mustak I.B."/>
            <person name="Bilgin N."/>
            <person name="Duzler A."/>
            <person name="Sahin O."/>
            <person name="Guran O."/>
            <person name="Saticioglu I.B."/>
        </authorList>
    </citation>
    <scope>NUCLEOTIDE SEQUENCE [LARGE SCALE GENOMIC DNA]</scope>
    <source>
        <strain evidence="2">faydin-G24</strain>
    </source>
</reference>
<accession>A0ABS5HK24</accession>
<gene>
    <name evidence="1" type="ORF">KDD93_08665</name>
</gene>
<dbReference type="InterPro" id="IPR025387">
    <property type="entry name" value="DUF4299"/>
</dbReference>
<keyword evidence="2" id="KW-1185">Reference proteome</keyword>
<name>A0ABS5HK24_9BACT</name>
<comment type="caution">
    <text evidence="1">The sequence shown here is derived from an EMBL/GenBank/DDBJ whole genome shotgun (WGS) entry which is preliminary data.</text>
</comment>
<dbReference type="Pfam" id="PF14132">
    <property type="entry name" value="DUF4299"/>
    <property type="match status" value="1"/>
</dbReference>
<sequence>MSVVFSVKNKKSLFGGYKSTMSVEEALQVAPNLMQFSFDESSSEFDAESFYNAMISDFDFLILGVDGVSGRGFELDYDEITKTYNIRVATPSTRDDWYIALEYLSNLAKKLSSDIATDIDDKKYNSDSILKFDYEKDVMFGLEIMRENLSGDLQTNKLRRHQTFGSKFSDDR</sequence>
<dbReference type="Proteomes" id="UP000682951">
    <property type="component" value="Unassembled WGS sequence"/>
</dbReference>
<proteinExistence type="predicted"/>
<dbReference type="RefSeq" id="WP_212142454.1">
    <property type="nucleotide sequence ID" value="NZ_JAGSSW010000010.1"/>
</dbReference>
<evidence type="ECO:0000313" key="2">
    <source>
        <dbReference type="Proteomes" id="UP000682951"/>
    </source>
</evidence>
<evidence type="ECO:0000313" key="1">
    <source>
        <dbReference type="EMBL" id="MBR8464629.1"/>
    </source>
</evidence>